<proteinExistence type="predicted"/>
<dbReference type="Proteomes" id="UP001056778">
    <property type="component" value="Chromosome 2"/>
</dbReference>
<organism evidence="1 2">
    <name type="scientific">Holotrichia oblita</name>
    <name type="common">Chafer beetle</name>
    <dbReference type="NCBI Taxonomy" id="644536"/>
    <lineage>
        <taxon>Eukaryota</taxon>
        <taxon>Metazoa</taxon>
        <taxon>Ecdysozoa</taxon>
        <taxon>Arthropoda</taxon>
        <taxon>Hexapoda</taxon>
        <taxon>Insecta</taxon>
        <taxon>Pterygota</taxon>
        <taxon>Neoptera</taxon>
        <taxon>Endopterygota</taxon>
        <taxon>Coleoptera</taxon>
        <taxon>Polyphaga</taxon>
        <taxon>Scarabaeiformia</taxon>
        <taxon>Scarabaeidae</taxon>
        <taxon>Melolonthinae</taxon>
        <taxon>Holotrichia</taxon>
    </lineage>
</organism>
<protein>
    <submittedName>
        <fullName evidence="1">Ngep-related</fullName>
    </submittedName>
</protein>
<dbReference type="EMBL" id="CM043016">
    <property type="protein sequence ID" value="KAI4466968.1"/>
    <property type="molecule type" value="Genomic_DNA"/>
</dbReference>
<evidence type="ECO:0000313" key="1">
    <source>
        <dbReference type="EMBL" id="KAI4466968.1"/>
    </source>
</evidence>
<reference evidence="1" key="1">
    <citation type="submission" date="2022-04" db="EMBL/GenBank/DDBJ databases">
        <title>Chromosome-scale genome assembly of Holotrichia oblita Faldermann.</title>
        <authorList>
            <person name="Rongchong L."/>
        </authorList>
    </citation>
    <scope>NUCLEOTIDE SEQUENCE</scope>
    <source>
        <strain evidence="1">81SQS9</strain>
    </source>
</reference>
<keyword evidence="2" id="KW-1185">Reference proteome</keyword>
<evidence type="ECO:0000313" key="2">
    <source>
        <dbReference type="Proteomes" id="UP001056778"/>
    </source>
</evidence>
<comment type="caution">
    <text evidence="1">The sequence shown here is derived from an EMBL/GenBank/DDBJ whole genome shotgun (WGS) entry which is preliminary data.</text>
</comment>
<accession>A0ACB9TJL8</accession>
<sequence length="975" mass="109191">MLEGVSEMASQETSSEEKENDTNLRRRKFVECAQETFEQATDLIKRKIPCARHFLAPKRLWLKRISTPNCDVVVVFPPNTEDSVLLWLLSKLRQSPGLTVHVRHHASTQCSAFYLTAPFSVLVKAAEEYHLPKALKESKGGGLKEFSTQELQCFEGCENEQSFFTTQDRQWLVLRLLESIRAKTTDSTSIPGMNLLIGQPIIPKCLVAGVISQIFPLHEATALERLQNYWVRDVFAKQPLDDIAEYFGVKIGMYFAWLGHYTIALSIPAIVGLFFWLCCNGRHQTLEDVGYVLFSVFNVVWATTYLQAWKRYSAELAFRWGTLDQRDDLLAEPRPLFRVSRHVICFQGPLQPSPVTGRLEPWQPTWQRHVYRYCVSVPIIAVCLCAVFCVMIISLQVQWFLTLACFSHAARELSTRNQVRKPPHRQSGIAFYLQDQARLKEQLAALLISRQVIGNLKESALPYMLEHLKLAKMSFDLWGALSPTRSEPDPNDFANQQEQTPTGENKNGDNQDHASTKRSMSQAELESSLYKYDGTFSEHLEMTVQLGYVILFSSAFPPAALCAMFNNFIEIRSDAFKLAYVCQRPFGQRVPNIGTWQNCMEYMSIVAVLVNCALIGLSGQVHRMFPDMTATQTILLIVALEHIMLCIRFIITCAIPDIPGWLATEMAKIEWARREASRLGNTQTPSPDDVASKIGRFSVSPSHSLVTETVPKKVEAKIKEANTEILKAASTSPTPVVTPTTPPSLSTSHPKVISITADSIQPIPPFKARKSKEWSEGDSYHLTIGPTGGAEWSRRLKEESDIHRSTDCITSKSIPDLPAQDSSSSDSDLLRGSSPVWPPRPRTPPSMPPKIIPLPMDTSLSDSAKSVSSQEAEEQAKVPKHGTIIAEELAAKKTRVKQSLMKRARSVAIFSLKLKERRAREAAEKASKQAVTPSTPLPPPQCGGGELSCIPIEKLIQLDDLRKNQQQRNSQSGTL</sequence>
<name>A0ACB9TJL8_HOLOL</name>
<gene>
    <name evidence="1" type="ORF">MML48_2g00000336</name>
</gene>